<dbReference type="InterPro" id="IPR018485">
    <property type="entry name" value="FGGY_C"/>
</dbReference>
<evidence type="ECO:0000259" key="13">
    <source>
        <dbReference type="Pfam" id="PF02782"/>
    </source>
</evidence>
<evidence type="ECO:0000256" key="2">
    <source>
        <dbReference type="ARBA" id="ARBA00009156"/>
    </source>
</evidence>
<evidence type="ECO:0000256" key="6">
    <source>
        <dbReference type="ARBA" id="ARBA00022777"/>
    </source>
</evidence>
<evidence type="ECO:0000256" key="11">
    <source>
        <dbReference type="SAM" id="MobiDB-lite"/>
    </source>
</evidence>
<gene>
    <name evidence="14" type="primary">Gk</name>
    <name evidence="14" type="ORF">g.17836</name>
</gene>
<keyword evidence="7" id="KW-0319">Glycerol metabolism</keyword>
<dbReference type="Pfam" id="PF00370">
    <property type="entry name" value="FGGY_N"/>
    <property type="match status" value="1"/>
</dbReference>
<dbReference type="FunFam" id="3.30.420.40:FF:000086">
    <property type="entry name" value="Glycerol kinase"/>
    <property type="match status" value="1"/>
</dbReference>
<dbReference type="UniPathway" id="UPA00618">
    <property type="reaction ID" value="UER00672"/>
</dbReference>
<dbReference type="PROSITE" id="PS00933">
    <property type="entry name" value="FGGY_KINASES_1"/>
    <property type="match status" value="1"/>
</dbReference>
<keyword evidence="4 10" id="KW-0808">Transferase</keyword>
<dbReference type="GO" id="GO:0005739">
    <property type="term" value="C:mitochondrion"/>
    <property type="evidence" value="ECO:0007669"/>
    <property type="project" value="TreeGrafter"/>
</dbReference>
<protein>
    <recommendedName>
        <fullName evidence="3">glycerol kinase</fullName>
        <ecNumber evidence="3">2.7.1.30</ecNumber>
    </recommendedName>
    <alternativeName>
        <fullName evidence="9">ATP:glycerol 3-phosphotransferase</fullName>
    </alternativeName>
</protein>
<evidence type="ECO:0000256" key="7">
    <source>
        <dbReference type="ARBA" id="ARBA00022798"/>
    </source>
</evidence>
<evidence type="ECO:0000313" key="14">
    <source>
        <dbReference type="EMBL" id="MDE48094.1"/>
    </source>
</evidence>
<dbReference type="Pfam" id="PF02782">
    <property type="entry name" value="FGGY_C"/>
    <property type="match status" value="1"/>
</dbReference>
<reference evidence="14" key="1">
    <citation type="submission" date="2018-10" db="EMBL/GenBank/DDBJ databases">
        <title>Transcriptome assembly of Aceria tosichella (Wheat curl mite) Type 2.</title>
        <authorList>
            <person name="Scully E.D."/>
            <person name="Geib S.M."/>
            <person name="Palmer N.A."/>
            <person name="Gupta A.K."/>
            <person name="Sarath G."/>
            <person name="Tatineni S."/>
        </authorList>
    </citation>
    <scope>NUCLEOTIDE SEQUENCE</scope>
    <source>
        <strain evidence="14">LincolnNE</strain>
    </source>
</reference>
<feature type="domain" description="Carbohydrate kinase FGGY C-terminal" evidence="13">
    <location>
        <begin position="326"/>
        <end position="517"/>
    </location>
</feature>
<dbReference type="GO" id="GO:0019563">
    <property type="term" value="P:glycerol catabolic process"/>
    <property type="evidence" value="ECO:0007669"/>
    <property type="project" value="UniProtKB-UniPathway"/>
</dbReference>
<sequence length="651" mass="71933">MNTQAKQQKQQQEEQQKQQQQQQQVTNGTCPSHHGPLIGAIDQGTSSTRFLVFEQGTGQLVASSQIPIKRLTPREGWVEMDPNVIMSSVYATMANVHDQLKAKEPPPLVNDSSDDEISNNNNNSNNNSDSNPITRPLLTCIGICNQRESTVVWDSKTGKPLYNVIVWMDNRTKDIVDDMIDSIPSRDFNHLKDKTGLPMSTYFSAFKLKWLLNNVSEVKSALDEDRLMFGTVDSWILWNLTGQHLTDVTNASRTFLMNIETLQWDKSLCKLFKVPMKILPKILASADDFGQIQMGPFEGIPVTGVIGDQSAALVGHNCLHMGQTKATFGTGCFIMQNIGPGPLSGALSGVKREAKRGLITTVGFKLRDRPVCYALEGSIKIAGAAITWLRDNMQLIQNYEECDQLINLTTDSAGVFFVPALGGLYSPYWDPNATGLFIGLSQFTRREHLVRATFDSIAFQTNDILSLMHGVANGLKIDGGLCKSDNLCKILADITGCDIVRPSMCETSALGAAMVAGNGAGIWSYESMQGGNSPYYYSSSPANHHHHQDQLMDHHVAPSSSGYESGDSFESATTSSAGSSSQLSATNLIQPHISLEHRTHLVDTWHRAVGRSMQWARNHHEGIRKIDYQRLSALPKSMYVFFSGVLRFYFE</sequence>
<evidence type="ECO:0000259" key="12">
    <source>
        <dbReference type="Pfam" id="PF00370"/>
    </source>
</evidence>
<evidence type="ECO:0000256" key="3">
    <source>
        <dbReference type="ARBA" id="ARBA00012099"/>
    </source>
</evidence>
<feature type="domain" description="Carbohydrate kinase FGGY N-terminal" evidence="12">
    <location>
        <begin position="38"/>
        <end position="315"/>
    </location>
</feature>
<dbReference type="AlphaFoldDB" id="A0A6G1SC65"/>
<dbReference type="GO" id="GO:0006641">
    <property type="term" value="P:triglyceride metabolic process"/>
    <property type="evidence" value="ECO:0007669"/>
    <property type="project" value="TreeGrafter"/>
</dbReference>
<dbReference type="GO" id="GO:0046167">
    <property type="term" value="P:glycerol-3-phosphate biosynthetic process"/>
    <property type="evidence" value="ECO:0007669"/>
    <property type="project" value="TreeGrafter"/>
</dbReference>
<evidence type="ECO:0000256" key="5">
    <source>
        <dbReference type="ARBA" id="ARBA00022741"/>
    </source>
</evidence>
<dbReference type="InterPro" id="IPR018484">
    <property type="entry name" value="FGGY_N"/>
</dbReference>
<dbReference type="EMBL" id="GGYP01003323">
    <property type="protein sequence ID" value="MDE48094.1"/>
    <property type="molecule type" value="Transcribed_RNA"/>
</dbReference>
<dbReference type="GO" id="GO:0005524">
    <property type="term" value="F:ATP binding"/>
    <property type="evidence" value="ECO:0007669"/>
    <property type="project" value="UniProtKB-KW"/>
</dbReference>
<keyword evidence="6 10" id="KW-0418">Kinase</keyword>
<feature type="region of interest" description="Disordered" evidence="11">
    <location>
        <begin position="103"/>
        <end position="131"/>
    </location>
</feature>
<name>A0A6G1SC65_9ACAR</name>
<dbReference type="SUPFAM" id="SSF53067">
    <property type="entry name" value="Actin-like ATPase domain"/>
    <property type="match status" value="3"/>
</dbReference>
<accession>A0A6G1SC65</accession>
<proteinExistence type="inferred from homology"/>
<dbReference type="Gene3D" id="3.30.420.40">
    <property type="match status" value="2"/>
</dbReference>
<evidence type="ECO:0000256" key="10">
    <source>
        <dbReference type="RuleBase" id="RU003733"/>
    </source>
</evidence>
<evidence type="ECO:0000256" key="8">
    <source>
        <dbReference type="ARBA" id="ARBA00022840"/>
    </source>
</evidence>
<feature type="region of interest" description="Disordered" evidence="11">
    <location>
        <begin position="1"/>
        <end position="42"/>
    </location>
</feature>
<dbReference type="InterPro" id="IPR043129">
    <property type="entry name" value="ATPase_NBD"/>
</dbReference>
<comment type="similarity">
    <text evidence="2 10">Belongs to the FGGY kinase family.</text>
</comment>
<feature type="compositionally biased region" description="Low complexity" evidence="11">
    <location>
        <begin position="118"/>
        <end position="131"/>
    </location>
</feature>
<comment type="pathway">
    <text evidence="1">Polyol metabolism; glycerol degradation via glycerol kinase pathway; sn-glycerol 3-phosphate from glycerol: step 1/1.</text>
</comment>
<dbReference type="PANTHER" id="PTHR10196">
    <property type="entry name" value="SUGAR KINASE"/>
    <property type="match status" value="1"/>
</dbReference>
<dbReference type="PROSITE" id="PS00445">
    <property type="entry name" value="FGGY_KINASES_2"/>
    <property type="match status" value="1"/>
</dbReference>
<evidence type="ECO:0000256" key="1">
    <source>
        <dbReference type="ARBA" id="ARBA00005190"/>
    </source>
</evidence>
<organism evidence="14">
    <name type="scientific">Aceria tosichella</name>
    <name type="common">wheat curl mite</name>
    <dbReference type="NCBI Taxonomy" id="561515"/>
    <lineage>
        <taxon>Eukaryota</taxon>
        <taxon>Metazoa</taxon>
        <taxon>Ecdysozoa</taxon>
        <taxon>Arthropoda</taxon>
        <taxon>Chelicerata</taxon>
        <taxon>Arachnida</taxon>
        <taxon>Acari</taxon>
        <taxon>Acariformes</taxon>
        <taxon>Trombidiformes</taxon>
        <taxon>Prostigmata</taxon>
        <taxon>Eupodina</taxon>
        <taxon>Eriophyoidea</taxon>
        <taxon>Eriophyidae</taxon>
        <taxon>Eriophyinae</taxon>
        <taxon>Aceriini</taxon>
        <taxon>Aceria</taxon>
    </lineage>
</organism>
<feature type="region of interest" description="Disordered" evidence="11">
    <location>
        <begin position="556"/>
        <end position="581"/>
    </location>
</feature>
<keyword evidence="5" id="KW-0547">Nucleotide-binding</keyword>
<dbReference type="EC" id="2.7.1.30" evidence="3"/>
<keyword evidence="8" id="KW-0067">ATP-binding</keyword>
<dbReference type="InterPro" id="IPR018483">
    <property type="entry name" value="Carb_kinase_FGGY_CS"/>
</dbReference>
<dbReference type="GO" id="GO:0004370">
    <property type="term" value="F:glycerol kinase activity"/>
    <property type="evidence" value="ECO:0007669"/>
    <property type="project" value="UniProtKB-EC"/>
</dbReference>
<evidence type="ECO:0000256" key="9">
    <source>
        <dbReference type="ARBA" id="ARBA00043149"/>
    </source>
</evidence>
<feature type="compositionally biased region" description="Low complexity" evidence="11">
    <location>
        <begin position="1"/>
        <end position="10"/>
    </location>
</feature>
<dbReference type="PANTHER" id="PTHR10196:SF69">
    <property type="entry name" value="GLYCEROL KINASE"/>
    <property type="match status" value="1"/>
</dbReference>
<feature type="compositionally biased region" description="Low complexity" evidence="11">
    <location>
        <begin position="568"/>
        <end position="581"/>
    </location>
</feature>
<evidence type="ECO:0000256" key="4">
    <source>
        <dbReference type="ARBA" id="ARBA00022679"/>
    </source>
</evidence>